<keyword evidence="5" id="KW-1185">Reference proteome</keyword>
<evidence type="ECO:0000256" key="1">
    <source>
        <dbReference type="ARBA" id="ARBA00008520"/>
    </source>
</evidence>
<comment type="caution">
    <text evidence="4">The sequence shown here is derived from an EMBL/GenBank/DDBJ whole genome shotgun (WGS) entry which is preliminary data.</text>
</comment>
<comment type="similarity">
    <text evidence="1">Belongs to the bacterial solute-binding protein 1 family.</text>
</comment>
<reference evidence="4 5" key="1">
    <citation type="submission" date="2018-12" db="EMBL/GenBank/DDBJ databases">
        <authorList>
            <person name="Sun L."/>
            <person name="Chen Z."/>
        </authorList>
    </citation>
    <scope>NUCLEOTIDE SEQUENCE [LARGE SCALE GENOMIC DNA]</scope>
    <source>
        <strain evidence="4 5">3-5-3</strain>
    </source>
</reference>
<dbReference type="GO" id="GO:0042956">
    <property type="term" value="P:maltodextrin transmembrane transport"/>
    <property type="evidence" value="ECO:0007669"/>
    <property type="project" value="TreeGrafter"/>
</dbReference>
<evidence type="ECO:0000256" key="2">
    <source>
        <dbReference type="ARBA" id="ARBA00022448"/>
    </source>
</evidence>
<organism evidence="4 5">
    <name type="scientific">Paenibacillus zeisoli</name>
    <dbReference type="NCBI Taxonomy" id="2496267"/>
    <lineage>
        <taxon>Bacteria</taxon>
        <taxon>Bacillati</taxon>
        <taxon>Bacillota</taxon>
        <taxon>Bacilli</taxon>
        <taxon>Bacillales</taxon>
        <taxon>Paenibacillaceae</taxon>
        <taxon>Paenibacillus</taxon>
    </lineage>
</organism>
<dbReference type="GO" id="GO:1901982">
    <property type="term" value="F:maltose binding"/>
    <property type="evidence" value="ECO:0007669"/>
    <property type="project" value="TreeGrafter"/>
</dbReference>
<dbReference type="AlphaFoldDB" id="A0A433XHK6"/>
<dbReference type="GO" id="GO:0055052">
    <property type="term" value="C:ATP-binding cassette (ABC) transporter complex, substrate-binding subunit-containing"/>
    <property type="evidence" value="ECO:0007669"/>
    <property type="project" value="TreeGrafter"/>
</dbReference>
<name>A0A433XHK6_9BACL</name>
<dbReference type="InterPro" id="IPR006059">
    <property type="entry name" value="SBP"/>
</dbReference>
<evidence type="ECO:0000313" key="5">
    <source>
        <dbReference type="Proteomes" id="UP000272464"/>
    </source>
</evidence>
<dbReference type="Proteomes" id="UP000272464">
    <property type="component" value="Unassembled WGS sequence"/>
</dbReference>
<dbReference type="PANTHER" id="PTHR30061">
    <property type="entry name" value="MALTOSE-BINDING PERIPLASMIC PROTEIN"/>
    <property type="match status" value="1"/>
</dbReference>
<dbReference type="EMBL" id="RZNX01000002">
    <property type="protein sequence ID" value="RUT33550.1"/>
    <property type="molecule type" value="Genomic_DNA"/>
</dbReference>
<proteinExistence type="inferred from homology"/>
<dbReference type="GO" id="GO:0015768">
    <property type="term" value="P:maltose transport"/>
    <property type="evidence" value="ECO:0007669"/>
    <property type="project" value="TreeGrafter"/>
</dbReference>
<dbReference type="PROSITE" id="PS51257">
    <property type="entry name" value="PROKAR_LIPOPROTEIN"/>
    <property type="match status" value="1"/>
</dbReference>
<evidence type="ECO:0000313" key="4">
    <source>
        <dbReference type="EMBL" id="RUT33550.1"/>
    </source>
</evidence>
<dbReference type="Gene3D" id="3.40.190.10">
    <property type="entry name" value="Periplasmic binding protein-like II"/>
    <property type="match status" value="2"/>
</dbReference>
<gene>
    <name evidence="4" type="ORF">EJP77_07860</name>
</gene>
<dbReference type="PANTHER" id="PTHR30061:SF50">
    <property type="entry name" value="MALTOSE_MALTODEXTRIN-BINDING PERIPLASMIC PROTEIN"/>
    <property type="match status" value="1"/>
</dbReference>
<accession>A0A433XHK6</accession>
<dbReference type="Pfam" id="PF13416">
    <property type="entry name" value="SBP_bac_8"/>
    <property type="match status" value="1"/>
</dbReference>
<keyword evidence="2" id="KW-0813">Transport</keyword>
<dbReference type="OrthoDB" id="9795467at2"/>
<evidence type="ECO:0000256" key="3">
    <source>
        <dbReference type="ARBA" id="ARBA00022729"/>
    </source>
</evidence>
<sequence>MRRQLALLGIIAVFLGLVSCSNPGSNETPVTLTFWTTTSSPETAFFQERIAVFEKEHPNIKVRMARHEFPFATNEFKTAVLGDQKVDVFRADNTWIPEYVNLDIISPLNTLAPSKDLSGFIDSALNATTYHGNVYGFPSVMEVPALLYNKRMLEEAGFTQPPQTMDELLKMAKALTGKGRYGIYVTEDSYFAMPYLWAFGGGMITDQGQIQIASDQSRQAFAFMLKLRRAGVTQPYTDFSNWYATMMDDFTRGRSAMIINGPWAIHDVLKGTEFKNPDNIGIAPIPRGPVGQGSPIGGHSLVINKYTSHPKESYELIRFLTSTETEVVQSQEFKTLPTQKAAYTDPRLSSDLLVQGFRTQLDVAKTQPKIPESSKLFMDFTPNLNAMLLEKESIDQGVRKIESSWRSLLKVK</sequence>
<dbReference type="SUPFAM" id="SSF53850">
    <property type="entry name" value="Periplasmic binding protein-like II"/>
    <property type="match status" value="1"/>
</dbReference>
<keyword evidence="3" id="KW-0732">Signal</keyword>
<protein>
    <submittedName>
        <fullName evidence="4">Extracellular solute-binding protein</fullName>
    </submittedName>
</protein>
<dbReference type="RefSeq" id="WP_127198664.1">
    <property type="nucleotide sequence ID" value="NZ_RZNX01000002.1"/>
</dbReference>